<comment type="caution">
    <text evidence="1">The sequence shown here is derived from an EMBL/GenBank/DDBJ whole genome shotgun (WGS) entry which is preliminary data.</text>
</comment>
<sequence>MDLFLTDTVRAVALIQDGRSQYYVARVLGVSRCNVQRAVKRFNEFGVYTRRNHCGRKKSTSERDNRFITLNVLRDRKVTFVQMKNRFENVRQVQVLLRFFFSFQIPGPCRYIPDTTIRYNSLRAPGQTNTSSEQVTDISPDSEADWNNSPEIPKNTEYLPVHRCYAHRHTAHSPPIRA</sequence>
<name>A0ACB9TRV0_HOLOL</name>
<gene>
    <name evidence="1" type="ORF">MML48_1g10224</name>
</gene>
<accession>A0ACB9TRV0</accession>
<organism evidence="1 2">
    <name type="scientific">Holotrichia oblita</name>
    <name type="common">Chafer beetle</name>
    <dbReference type="NCBI Taxonomy" id="644536"/>
    <lineage>
        <taxon>Eukaryota</taxon>
        <taxon>Metazoa</taxon>
        <taxon>Ecdysozoa</taxon>
        <taxon>Arthropoda</taxon>
        <taxon>Hexapoda</taxon>
        <taxon>Insecta</taxon>
        <taxon>Pterygota</taxon>
        <taxon>Neoptera</taxon>
        <taxon>Endopterygota</taxon>
        <taxon>Coleoptera</taxon>
        <taxon>Polyphaga</taxon>
        <taxon>Scarabaeiformia</taxon>
        <taxon>Scarabaeidae</taxon>
        <taxon>Melolonthinae</taxon>
        <taxon>Holotrichia</taxon>
    </lineage>
</organism>
<evidence type="ECO:0000313" key="1">
    <source>
        <dbReference type="EMBL" id="KAI4469628.1"/>
    </source>
</evidence>
<reference evidence="1" key="1">
    <citation type="submission" date="2022-04" db="EMBL/GenBank/DDBJ databases">
        <title>Chromosome-scale genome assembly of Holotrichia oblita Faldermann.</title>
        <authorList>
            <person name="Rongchong L."/>
        </authorList>
    </citation>
    <scope>NUCLEOTIDE SEQUENCE</scope>
    <source>
        <strain evidence="1">81SQS9</strain>
    </source>
</reference>
<dbReference type="EMBL" id="CM043015">
    <property type="protein sequence ID" value="KAI4469628.1"/>
    <property type="molecule type" value="Genomic_DNA"/>
</dbReference>
<protein>
    <submittedName>
        <fullName evidence="1">Helix-turn-helix domain</fullName>
    </submittedName>
</protein>
<proteinExistence type="predicted"/>
<evidence type="ECO:0000313" key="2">
    <source>
        <dbReference type="Proteomes" id="UP001056778"/>
    </source>
</evidence>
<keyword evidence="2" id="KW-1185">Reference proteome</keyword>
<dbReference type="Proteomes" id="UP001056778">
    <property type="component" value="Chromosome 1"/>
</dbReference>